<reference evidence="3 4" key="1">
    <citation type="submission" date="2015-10" db="EMBL/GenBank/DDBJ databases">
        <title>Full genome of DAOMC 229536 Phialocephala scopiformis, a fungal endophyte of spruce producing the potent anti-insectan compound rugulosin.</title>
        <authorList>
            <consortium name="DOE Joint Genome Institute"/>
            <person name="Walker A.K."/>
            <person name="Frasz S.L."/>
            <person name="Seifert K.A."/>
            <person name="Miller J.D."/>
            <person name="Mondo S.J."/>
            <person name="Labutti K."/>
            <person name="Lipzen A."/>
            <person name="Dockter R."/>
            <person name="Kennedy M."/>
            <person name="Grigoriev I.V."/>
            <person name="Spatafora J.W."/>
        </authorList>
    </citation>
    <scope>NUCLEOTIDE SEQUENCE [LARGE SCALE GENOMIC DNA]</scope>
    <source>
        <strain evidence="3 4">CBS 120377</strain>
    </source>
</reference>
<dbReference type="PANTHER" id="PTHR15020:SF50">
    <property type="entry name" value="UPF0659 PROTEIN YMR090W"/>
    <property type="match status" value="1"/>
</dbReference>
<evidence type="ECO:0000313" key="3">
    <source>
        <dbReference type="EMBL" id="KUJ12975.1"/>
    </source>
</evidence>
<gene>
    <name evidence="3" type="ORF">LY89DRAFT_687881</name>
</gene>
<dbReference type="Proteomes" id="UP000070700">
    <property type="component" value="Unassembled WGS sequence"/>
</dbReference>
<dbReference type="InterPro" id="IPR016040">
    <property type="entry name" value="NAD(P)-bd_dom"/>
</dbReference>
<dbReference type="GeneID" id="28825323"/>
<dbReference type="InParanoid" id="A0A194WYF7"/>
<dbReference type="Gene3D" id="3.40.50.720">
    <property type="entry name" value="NAD(P)-binding Rossmann-like Domain"/>
    <property type="match status" value="1"/>
</dbReference>
<sequence>MPPKNILLLGGHGKVSLLMTPKLLSRSWNVTSVIRNPDQKSEILSAGKNGPGKISVLIESIEDVKSQADAQKILDKVKPDTVIWSAGAGGKGGVERTNAIDRDACIHFIRSAIATQSVVRFMVVSALSIRRNRAPWFDDESYALMTKVNTEVMPGYYKAKLAADDVLAVEGMERNKKDGFGWISLRPGRLTDDAEVGKVSFGKTRARGEVTRADVAEVGVGLLEKDGVSGWYDLLGGDEEVGAAVDRVLNEKVDCMEGEDLKEMRKSAAKL</sequence>
<dbReference type="SUPFAM" id="SSF51735">
    <property type="entry name" value="NAD(P)-binding Rossmann-fold domains"/>
    <property type="match status" value="1"/>
</dbReference>
<feature type="domain" description="NAD(P)-binding" evidence="2">
    <location>
        <begin position="10"/>
        <end position="225"/>
    </location>
</feature>
<name>A0A194WYF7_MOLSC</name>
<dbReference type="OrthoDB" id="10254604at2759"/>
<dbReference type="STRING" id="149040.A0A194WYF7"/>
<comment type="similarity">
    <text evidence="1">Belongs to the avfA family.</text>
</comment>
<dbReference type="PANTHER" id="PTHR15020">
    <property type="entry name" value="FLAVIN REDUCTASE-RELATED"/>
    <property type="match status" value="1"/>
</dbReference>
<accession>A0A194WYF7</accession>
<organism evidence="3 4">
    <name type="scientific">Mollisia scopiformis</name>
    <name type="common">Conifer needle endophyte fungus</name>
    <name type="synonym">Phialocephala scopiformis</name>
    <dbReference type="NCBI Taxonomy" id="149040"/>
    <lineage>
        <taxon>Eukaryota</taxon>
        <taxon>Fungi</taxon>
        <taxon>Dikarya</taxon>
        <taxon>Ascomycota</taxon>
        <taxon>Pezizomycotina</taxon>
        <taxon>Leotiomycetes</taxon>
        <taxon>Helotiales</taxon>
        <taxon>Mollisiaceae</taxon>
        <taxon>Mollisia</taxon>
    </lineage>
</organism>
<dbReference type="RefSeq" id="XP_018067330.1">
    <property type="nucleotide sequence ID" value="XM_018215597.1"/>
</dbReference>
<dbReference type="KEGG" id="psco:LY89DRAFT_687881"/>
<protein>
    <submittedName>
        <fullName evidence="3">NAD(P)-binding protein</fullName>
    </submittedName>
</protein>
<dbReference type="Pfam" id="PF13460">
    <property type="entry name" value="NAD_binding_10"/>
    <property type="match status" value="1"/>
</dbReference>
<keyword evidence="4" id="KW-1185">Reference proteome</keyword>
<evidence type="ECO:0000259" key="2">
    <source>
        <dbReference type="Pfam" id="PF13460"/>
    </source>
</evidence>
<dbReference type="FunCoup" id="A0A194WYF7">
    <property type="interactions" value="701"/>
</dbReference>
<evidence type="ECO:0000256" key="1">
    <source>
        <dbReference type="ARBA" id="ARBA00038376"/>
    </source>
</evidence>
<dbReference type="EMBL" id="KQ947423">
    <property type="protein sequence ID" value="KUJ12975.1"/>
    <property type="molecule type" value="Genomic_DNA"/>
</dbReference>
<dbReference type="InterPro" id="IPR036291">
    <property type="entry name" value="NAD(P)-bd_dom_sf"/>
</dbReference>
<proteinExistence type="inferred from homology"/>
<dbReference type="AlphaFoldDB" id="A0A194WYF7"/>
<evidence type="ECO:0000313" key="4">
    <source>
        <dbReference type="Proteomes" id="UP000070700"/>
    </source>
</evidence>